<name>A0A248LNE4_9NEIS</name>
<reference evidence="3" key="1">
    <citation type="submission" date="2017-06" db="EMBL/GenBank/DDBJ databases">
        <title>Whole genome sequence of Laribacter hongkongensis LHGZ1.</title>
        <authorList>
            <person name="Chen D."/>
            <person name="Wu H."/>
            <person name="Chen J."/>
        </authorList>
    </citation>
    <scope>NUCLEOTIDE SEQUENCE [LARGE SCALE GENOMIC DNA]</scope>
    <source>
        <strain evidence="3">LHGZ1</strain>
    </source>
</reference>
<dbReference type="AlphaFoldDB" id="A0A248LNE4"/>
<dbReference type="HAMAP" id="MF_00827">
    <property type="entry name" value="UPF0386"/>
    <property type="match status" value="1"/>
</dbReference>
<dbReference type="InterPro" id="IPR018654">
    <property type="entry name" value="YjhX_toxin"/>
</dbReference>
<gene>
    <name evidence="2" type="ORF">LHGZ1_3417</name>
</gene>
<accession>A0A248LNE4</accession>
<proteinExistence type="inferred from homology"/>
<evidence type="ECO:0000313" key="2">
    <source>
        <dbReference type="EMBL" id="ASJ26248.1"/>
    </source>
</evidence>
<dbReference type="RefSeq" id="WP_088861795.1">
    <property type="nucleotide sequence ID" value="NZ_CP022115.1"/>
</dbReference>
<dbReference type="NCBIfam" id="NF010240">
    <property type="entry name" value="PRK13687.1"/>
    <property type="match status" value="1"/>
</dbReference>
<evidence type="ECO:0000313" key="3">
    <source>
        <dbReference type="Proteomes" id="UP000197424"/>
    </source>
</evidence>
<dbReference type="Pfam" id="PF09857">
    <property type="entry name" value="YjhX_toxin"/>
    <property type="match status" value="1"/>
</dbReference>
<dbReference type="EMBL" id="CP022115">
    <property type="protein sequence ID" value="ASJ26248.1"/>
    <property type="molecule type" value="Genomic_DNA"/>
</dbReference>
<comment type="similarity">
    <text evidence="1">Belongs to the UPF0386 family.</text>
</comment>
<dbReference type="Proteomes" id="UP000197424">
    <property type="component" value="Chromosome"/>
</dbReference>
<dbReference type="OrthoDB" id="7204880at2"/>
<sequence>MNIFRPEQRTLHVLAKGGYIVRIRDDAGRITTVECHTREGHILSDCTLAVFQKLKAKRLVSSKNSQPYRINRNGLLAVRAQLDNQ</sequence>
<organism evidence="2 3">
    <name type="scientific">Laribacter hongkongensis</name>
    <dbReference type="NCBI Taxonomy" id="168471"/>
    <lineage>
        <taxon>Bacteria</taxon>
        <taxon>Pseudomonadati</taxon>
        <taxon>Pseudomonadota</taxon>
        <taxon>Betaproteobacteria</taxon>
        <taxon>Neisseriales</taxon>
        <taxon>Aquaspirillaceae</taxon>
        <taxon>Laribacter</taxon>
    </lineage>
</organism>
<protein>
    <recommendedName>
        <fullName evidence="1">UPF0386 protein LHGZ1_3417</fullName>
    </recommendedName>
</protein>
<evidence type="ECO:0000256" key="1">
    <source>
        <dbReference type="HAMAP-Rule" id="MF_00827"/>
    </source>
</evidence>